<dbReference type="RefSeq" id="WP_138047846.1">
    <property type="nucleotide sequence ID" value="NZ_VBZC01000033.1"/>
</dbReference>
<dbReference type="EMBL" id="VBZC01000033">
    <property type="protein sequence ID" value="TLS43056.1"/>
    <property type="molecule type" value="Genomic_DNA"/>
</dbReference>
<protein>
    <submittedName>
        <fullName evidence="2">Uncharacterized protein</fullName>
    </submittedName>
</protein>
<accession>A0A5R9FLQ2</accession>
<comment type="caution">
    <text evidence="2">The sequence shown here is derived from an EMBL/GenBank/DDBJ whole genome shotgun (WGS) entry which is preliminary data.</text>
</comment>
<reference evidence="2 3" key="1">
    <citation type="submission" date="2019-05" db="EMBL/GenBank/DDBJ databases">
        <title>Streptomyces sp. NEAU-C151, a novel actinomycete isolated from soil.</title>
        <authorList>
            <person name="Han L."/>
            <person name="Jiang H."/>
        </authorList>
    </citation>
    <scope>NUCLEOTIDE SEQUENCE [LARGE SCALE GENOMIC DNA]</scope>
    <source>
        <strain evidence="2 3">NEAU-C151</strain>
    </source>
</reference>
<organism evidence="2 3">
    <name type="scientific">Streptomyces montanus</name>
    <dbReference type="NCBI Taxonomy" id="2580423"/>
    <lineage>
        <taxon>Bacteria</taxon>
        <taxon>Bacillati</taxon>
        <taxon>Actinomycetota</taxon>
        <taxon>Actinomycetes</taxon>
        <taxon>Kitasatosporales</taxon>
        <taxon>Streptomycetaceae</taxon>
        <taxon>Streptomyces</taxon>
    </lineage>
</organism>
<feature type="transmembrane region" description="Helical" evidence="1">
    <location>
        <begin position="45"/>
        <end position="62"/>
    </location>
</feature>
<sequence>MPAIAFICAVFVVGFEQLVQWRYGPAGILGLLLLSIGIKTKSPTCSSIGAVLLAVLVAGPALS</sequence>
<keyword evidence="1" id="KW-1133">Transmembrane helix</keyword>
<keyword evidence="3" id="KW-1185">Reference proteome</keyword>
<gene>
    <name evidence="2" type="ORF">FE633_27295</name>
</gene>
<evidence type="ECO:0000256" key="1">
    <source>
        <dbReference type="SAM" id="Phobius"/>
    </source>
</evidence>
<evidence type="ECO:0000313" key="2">
    <source>
        <dbReference type="EMBL" id="TLS43056.1"/>
    </source>
</evidence>
<dbReference type="Proteomes" id="UP000305906">
    <property type="component" value="Unassembled WGS sequence"/>
</dbReference>
<keyword evidence="1" id="KW-0812">Transmembrane</keyword>
<dbReference type="AlphaFoldDB" id="A0A5R9FLQ2"/>
<feature type="transmembrane region" description="Helical" evidence="1">
    <location>
        <begin position="20"/>
        <end position="38"/>
    </location>
</feature>
<proteinExistence type="predicted"/>
<keyword evidence="1" id="KW-0472">Membrane</keyword>
<name>A0A5R9FLQ2_9ACTN</name>
<evidence type="ECO:0000313" key="3">
    <source>
        <dbReference type="Proteomes" id="UP000305906"/>
    </source>
</evidence>